<dbReference type="GO" id="GO:0003684">
    <property type="term" value="F:damaged DNA binding"/>
    <property type="evidence" value="ECO:0007669"/>
    <property type="project" value="InterPro"/>
</dbReference>
<keyword evidence="5" id="KW-0238">DNA-binding</keyword>
<keyword evidence="3" id="KW-0227">DNA damage</keyword>
<dbReference type="Gene3D" id="1.10.8.50">
    <property type="match status" value="1"/>
</dbReference>
<evidence type="ECO:0000256" key="6">
    <source>
        <dbReference type="ARBA" id="ARBA00023204"/>
    </source>
</evidence>
<dbReference type="PROSITE" id="PS51068">
    <property type="entry name" value="FPG_CAT"/>
    <property type="match status" value="1"/>
</dbReference>
<evidence type="ECO:0000256" key="5">
    <source>
        <dbReference type="ARBA" id="ARBA00023125"/>
    </source>
</evidence>
<keyword evidence="6" id="KW-0234">DNA repair</keyword>
<dbReference type="SUPFAM" id="SSF81624">
    <property type="entry name" value="N-terminal domain of MutM-like DNA repair proteins"/>
    <property type="match status" value="1"/>
</dbReference>
<reference evidence="11" key="1">
    <citation type="journal article" date="2020" name="Nature">
        <title>Giant virus diversity and host interactions through global metagenomics.</title>
        <authorList>
            <person name="Schulz F."/>
            <person name="Roux S."/>
            <person name="Paez-Espino D."/>
            <person name="Jungbluth S."/>
            <person name="Walsh D.A."/>
            <person name="Denef V.J."/>
            <person name="McMahon K.D."/>
            <person name="Konstantinidis K.T."/>
            <person name="Eloe-Fadrosh E.A."/>
            <person name="Kyrpides N.C."/>
            <person name="Woyke T."/>
        </authorList>
    </citation>
    <scope>NUCLEOTIDE SEQUENCE</scope>
    <source>
        <strain evidence="11">GVMAG-S-1004661-13</strain>
    </source>
</reference>
<evidence type="ECO:0000256" key="7">
    <source>
        <dbReference type="ARBA" id="ARBA00023239"/>
    </source>
</evidence>
<dbReference type="InterPro" id="IPR012319">
    <property type="entry name" value="FPG_cat"/>
</dbReference>
<dbReference type="InterPro" id="IPR010979">
    <property type="entry name" value="Ribosomal_uS13-like_H2TH"/>
</dbReference>
<name>A0A6C0AD31_9ZZZZ</name>
<sequence>MPEGPEVFYLSNLMRSLILNKKITKIVSNTKTIRNLPNPAKIIDIGSKGKTLWIKTNKYYIHLHMGISGWLVEEKPKIYKYILEFGNKKIYLKDQRRFSRLDIFTGIQHKKELDNLGIDVLTKDFTFEAFNEELNNCQRNISALLMDQKVFSGIGNYIRNDALYLAKISPKRKVCDITSKEAKTLYNKLKYIVFSNAIEWLKIDGINIPKYIDSIKPNKLSIPYKFKIYGKEKVGKYKVKNSIVAGRKTYSITTQK</sequence>
<evidence type="ECO:0000313" key="11">
    <source>
        <dbReference type="EMBL" id="QHS77353.1"/>
    </source>
</evidence>
<dbReference type="GO" id="GO:0005634">
    <property type="term" value="C:nucleus"/>
    <property type="evidence" value="ECO:0007669"/>
    <property type="project" value="TreeGrafter"/>
</dbReference>
<keyword evidence="9" id="KW-0326">Glycosidase</keyword>
<evidence type="ECO:0000259" key="10">
    <source>
        <dbReference type="PROSITE" id="PS51068"/>
    </source>
</evidence>
<dbReference type="SUPFAM" id="SSF46946">
    <property type="entry name" value="S13-like H2TH domain"/>
    <property type="match status" value="1"/>
</dbReference>
<evidence type="ECO:0000256" key="9">
    <source>
        <dbReference type="ARBA" id="ARBA00023295"/>
    </source>
</evidence>
<accession>A0A6C0AD31</accession>
<organism evidence="11">
    <name type="scientific">viral metagenome</name>
    <dbReference type="NCBI Taxonomy" id="1070528"/>
    <lineage>
        <taxon>unclassified sequences</taxon>
        <taxon>metagenomes</taxon>
        <taxon>organismal metagenomes</taxon>
    </lineage>
</organism>
<dbReference type="GO" id="GO:0003906">
    <property type="term" value="F:DNA-(apurinic or apyrimidinic site) endonuclease activity"/>
    <property type="evidence" value="ECO:0007669"/>
    <property type="project" value="InterPro"/>
</dbReference>
<dbReference type="EMBL" id="MN740545">
    <property type="protein sequence ID" value="QHS77353.1"/>
    <property type="molecule type" value="Genomic_DNA"/>
</dbReference>
<comment type="catalytic activity">
    <reaction evidence="1">
        <text>Hydrolysis of DNA containing ring-opened 7-methylguanine residues, releasing 2,6-diamino-4-hydroxy-5-(N-methyl)formamidopyrimidine.</text>
        <dbReference type="EC" id="3.2.2.23"/>
    </reaction>
</comment>
<proteinExistence type="inferred from homology"/>
<keyword evidence="7" id="KW-0456">Lyase</keyword>
<evidence type="ECO:0000256" key="8">
    <source>
        <dbReference type="ARBA" id="ARBA00023268"/>
    </source>
</evidence>
<dbReference type="Gene3D" id="3.20.190.10">
    <property type="entry name" value="MutM-like, N-terminal"/>
    <property type="match status" value="1"/>
</dbReference>
<evidence type="ECO:0000256" key="4">
    <source>
        <dbReference type="ARBA" id="ARBA00022801"/>
    </source>
</evidence>
<dbReference type="GO" id="GO:0008534">
    <property type="term" value="F:oxidized purine nucleobase lesion DNA N-glycosylase activity"/>
    <property type="evidence" value="ECO:0007669"/>
    <property type="project" value="UniProtKB-EC"/>
</dbReference>
<evidence type="ECO:0000256" key="2">
    <source>
        <dbReference type="ARBA" id="ARBA00009409"/>
    </source>
</evidence>
<comment type="similarity">
    <text evidence="2">Belongs to the FPG family.</text>
</comment>
<dbReference type="InterPro" id="IPR035937">
    <property type="entry name" value="FPG_N"/>
</dbReference>
<dbReference type="GO" id="GO:0008270">
    <property type="term" value="F:zinc ion binding"/>
    <property type="evidence" value="ECO:0007669"/>
    <property type="project" value="InterPro"/>
</dbReference>
<dbReference type="SMART" id="SM01232">
    <property type="entry name" value="H2TH"/>
    <property type="match status" value="1"/>
</dbReference>
<dbReference type="PANTHER" id="PTHR22993">
    <property type="entry name" value="FORMAMIDOPYRIMIDINE-DNA GLYCOSYLASE"/>
    <property type="match status" value="1"/>
</dbReference>
<dbReference type="Pfam" id="PF06831">
    <property type="entry name" value="H2TH"/>
    <property type="match status" value="1"/>
</dbReference>
<dbReference type="AlphaFoldDB" id="A0A6C0AD31"/>
<dbReference type="Pfam" id="PF01149">
    <property type="entry name" value="Fapy_DNA_glyco"/>
    <property type="match status" value="1"/>
</dbReference>
<feature type="domain" description="Formamidopyrimidine-DNA glycosylase catalytic" evidence="10">
    <location>
        <begin position="2"/>
        <end position="99"/>
    </location>
</feature>
<dbReference type="GO" id="GO:0016829">
    <property type="term" value="F:lyase activity"/>
    <property type="evidence" value="ECO:0007669"/>
    <property type="project" value="UniProtKB-KW"/>
</dbReference>
<evidence type="ECO:0000256" key="3">
    <source>
        <dbReference type="ARBA" id="ARBA00022763"/>
    </source>
</evidence>
<evidence type="ECO:0000256" key="1">
    <source>
        <dbReference type="ARBA" id="ARBA00001668"/>
    </source>
</evidence>
<keyword evidence="8" id="KW-0511">Multifunctional enzyme</keyword>
<dbReference type="PANTHER" id="PTHR22993:SF9">
    <property type="entry name" value="FORMAMIDOPYRIMIDINE-DNA GLYCOSYLASE"/>
    <property type="match status" value="1"/>
</dbReference>
<dbReference type="SMART" id="SM00898">
    <property type="entry name" value="Fapy_DNA_glyco"/>
    <property type="match status" value="1"/>
</dbReference>
<protein>
    <recommendedName>
        <fullName evidence="10">Formamidopyrimidine-DNA glycosylase catalytic domain-containing protein</fullName>
    </recommendedName>
</protein>
<dbReference type="GO" id="GO:0006284">
    <property type="term" value="P:base-excision repair"/>
    <property type="evidence" value="ECO:0007669"/>
    <property type="project" value="InterPro"/>
</dbReference>
<dbReference type="InterPro" id="IPR015886">
    <property type="entry name" value="H2TH_FPG"/>
</dbReference>
<keyword evidence="4" id="KW-0378">Hydrolase</keyword>